<reference evidence="1 2" key="1">
    <citation type="journal article" date="2014" name="Nat. Commun.">
        <title>Multiple recent horizontal transfers of a large genomic region in cheese making fungi.</title>
        <authorList>
            <person name="Cheeseman K."/>
            <person name="Ropars J."/>
            <person name="Renault P."/>
            <person name="Dupont J."/>
            <person name="Gouzy J."/>
            <person name="Branca A."/>
            <person name="Abraham A.L."/>
            <person name="Ceppi M."/>
            <person name="Conseiller E."/>
            <person name="Debuchy R."/>
            <person name="Malagnac F."/>
            <person name="Goarin A."/>
            <person name="Silar P."/>
            <person name="Lacoste S."/>
            <person name="Sallet E."/>
            <person name="Bensimon A."/>
            <person name="Giraud T."/>
            <person name="Brygoo Y."/>
        </authorList>
    </citation>
    <scope>NUCLEOTIDE SEQUENCE [LARGE SCALE GENOMIC DNA]</scope>
    <source>
        <strain evidence="2">FM 013</strain>
    </source>
</reference>
<keyword evidence="2" id="KW-1185">Reference proteome</keyword>
<proteinExistence type="predicted"/>
<accession>A0A0G4PMG1</accession>
<dbReference type="AlphaFoldDB" id="A0A0G4PMG1"/>
<organism evidence="1 2">
    <name type="scientific">Penicillium camemberti (strain FM 013)</name>
    <dbReference type="NCBI Taxonomy" id="1429867"/>
    <lineage>
        <taxon>Eukaryota</taxon>
        <taxon>Fungi</taxon>
        <taxon>Dikarya</taxon>
        <taxon>Ascomycota</taxon>
        <taxon>Pezizomycotina</taxon>
        <taxon>Eurotiomycetes</taxon>
        <taxon>Eurotiomycetidae</taxon>
        <taxon>Eurotiales</taxon>
        <taxon>Aspergillaceae</taxon>
        <taxon>Penicillium</taxon>
    </lineage>
</organism>
<gene>
    <name evidence="1" type="ORF">PCAMFM013_S023g000093</name>
</gene>
<dbReference type="Proteomes" id="UP000053732">
    <property type="component" value="Unassembled WGS sequence"/>
</dbReference>
<name>A0A0G4PMG1_PENC3</name>
<dbReference type="EMBL" id="HG793156">
    <property type="protein sequence ID" value="CRL27635.1"/>
    <property type="molecule type" value="Genomic_DNA"/>
</dbReference>
<protein>
    <submittedName>
        <fullName evidence="1">Str. FM013</fullName>
    </submittedName>
</protein>
<evidence type="ECO:0000313" key="1">
    <source>
        <dbReference type="EMBL" id="CRL27635.1"/>
    </source>
</evidence>
<sequence length="160" mass="18525">MMNGEILRTDQRVIQSKDTIVIRECVFVFRYEILSPEGDEQPQAKPKLKDIGLVGNSKPTYLEQYSARIDTHILLKTRFHSLRSRPTDSRIVPGRFGLTYYQEVLEDLQQNSLLARYSAPGSRMTAADALVCFTTPQESRESKSNKRKLMPCWMVHRIEF</sequence>
<evidence type="ECO:0000313" key="2">
    <source>
        <dbReference type="Proteomes" id="UP000053732"/>
    </source>
</evidence>